<evidence type="ECO:0000313" key="3">
    <source>
        <dbReference type="Proteomes" id="UP000195570"/>
    </source>
</evidence>
<dbReference type="Proteomes" id="UP000195570">
    <property type="component" value="Unassembled WGS sequence"/>
</dbReference>
<dbReference type="GeneID" id="92378911"/>
<keyword evidence="1" id="KW-1133">Transmembrane helix</keyword>
<name>A0A1G4HZW7_TRYEQ</name>
<protein>
    <submittedName>
        <fullName evidence="2">Uncharacterized protein</fullName>
    </submittedName>
</protein>
<dbReference type="RefSeq" id="XP_067076472.1">
    <property type="nucleotide sequence ID" value="XM_067220371.1"/>
</dbReference>
<evidence type="ECO:0000313" key="2">
    <source>
        <dbReference type="EMBL" id="SCU64768.1"/>
    </source>
</evidence>
<keyword evidence="1" id="KW-0812">Transmembrane</keyword>
<dbReference type="EMBL" id="CZPT02000151">
    <property type="protein sequence ID" value="SCU64768.1"/>
    <property type="molecule type" value="Genomic_DNA"/>
</dbReference>
<dbReference type="VEuPathDB" id="TriTrypDB:TEOVI_000497100"/>
<organism evidence="2 3">
    <name type="scientific">Trypanosoma equiperdum</name>
    <dbReference type="NCBI Taxonomy" id="5694"/>
    <lineage>
        <taxon>Eukaryota</taxon>
        <taxon>Discoba</taxon>
        <taxon>Euglenozoa</taxon>
        <taxon>Kinetoplastea</taxon>
        <taxon>Metakinetoplastina</taxon>
        <taxon>Trypanosomatida</taxon>
        <taxon>Trypanosomatidae</taxon>
        <taxon>Trypanosoma</taxon>
    </lineage>
</organism>
<accession>A0A1G4HZW7</accession>
<dbReference type="PROSITE" id="PS51257">
    <property type="entry name" value="PROKAR_LIPOPROTEIN"/>
    <property type="match status" value="1"/>
</dbReference>
<keyword evidence="3" id="KW-1185">Reference proteome</keyword>
<feature type="transmembrane region" description="Helical" evidence="1">
    <location>
        <begin position="64"/>
        <end position="84"/>
    </location>
</feature>
<dbReference type="AlphaFoldDB" id="A0A1G4HZW7"/>
<feature type="transmembrane region" description="Helical" evidence="1">
    <location>
        <begin position="109"/>
        <end position="127"/>
    </location>
</feature>
<sequence>MLSRQLVTRCGMGIRPALINQVSMGCGGVCFTGLRCEKRGVSQIAANLATHALQVPSCFSLSTLLYSPLGTAMLIVLAYNMVVVGTKQMTYIMEITGKDYVQDQQLHQIMKYGILSCLLLAMEVLFVEV</sequence>
<keyword evidence="1" id="KW-0472">Membrane</keyword>
<reference evidence="2" key="1">
    <citation type="submission" date="2016-09" db="EMBL/GenBank/DDBJ databases">
        <authorList>
            <person name="Hebert L."/>
            <person name="Moumen B."/>
        </authorList>
    </citation>
    <scope>NUCLEOTIDE SEQUENCE [LARGE SCALE GENOMIC DNA]</scope>
    <source>
        <strain evidence="2">OVI</strain>
    </source>
</reference>
<comment type="caution">
    <text evidence="2">The sequence shown here is derived from an EMBL/GenBank/DDBJ whole genome shotgun (WGS) entry which is preliminary data.</text>
</comment>
<proteinExistence type="predicted"/>
<gene>
    <name evidence="2" type="ORF">TEOVI_000497100</name>
</gene>
<evidence type="ECO:0000256" key="1">
    <source>
        <dbReference type="SAM" id="Phobius"/>
    </source>
</evidence>